<name>A0A1M5T3A5_9CLOT</name>
<proteinExistence type="predicted"/>
<gene>
    <name evidence="1" type="ORF">SAMN02745941_00094</name>
</gene>
<evidence type="ECO:0000313" key="1">
    <source>
        <dbReference type="EMBL" id="SHH45249.1"/>
    </source>
</evidence>
<dbReference type="Proteomes" id="UP000184241">
    <property type="component" value="Unassembled WGS sequence"/>
</dbReference>
<organism evidence="1 2">
    <name type="scientific">Clostridium intestinale DSM 6191</name>
    <dbReference type="NCBI Taxonomy" id="1121320"/>
    <lineage>
        <taxon>Bacteria</taxon>
        <taxon>Bacillati</taxon>
        <taxon>Bacillota</taxon>
        <taxon>Clostridia</taxon>
        <taxon>Eubacteriales</taxon>
        <taxon>Clostridiaceae</taxon>
        <taxon>Clostridium</taxon>
    </lineage>
</organism>
<protein>
    <submittedName>
        <fullName evidence="1">Uncharacterized protein</fullName>
    </submittedName>
</protein>
<dbReference type="AlphaFoldDB" id="A0A1M5T3A5"/>
<sequence>MGNLNKDNEILQGEEKIEKFGVWGEVKGGHTVMEFDIADLVEEKLKNDPVKNTAIETKQEKKVAIQREYDHSDSKYKKSFYLGFPVISMLNDLRGNHQNINVRVSKIVESAIKHYYKYIMEEGGIQED</sequence>
<reference evidence="1 2" key="1">
    <citation type="submission" date="2016-11" db="EMBL/GenBank/DDBJ databases">
        <authorList>
            <person name="Jaros S."/>
            <person name="Januszkiewicz K."/>
            <person name="Wedrychowicz H."/>
        </authorList>
    </citation>
    <scope>NUCLEOTIDE SEQUENCE [LARGE SCALE GENOMIC DNA]</scope>
    <source>
        <strain evidence="1 2">DSM 6191</strain>
    </source>
</reference>
<accession>A0A1M5T3A5</accession>
<evidence type="ECO:0000313" key="2">
    <source>
        <dbReference type="Proteomes" id="UP000184241"/>
    </source>
</evidence>
<dbReference type="EMBL" id="FQXU01000003">
    <property type="protein sequence ID" value="SHH45249.1"/>
    <property type="molecule type" value="Genomic_DNA"/>
</dbReference>
<dbReference type="RefSeq" id="WP_073015785.1">
    <property type="nucleotide sequence ID" value="NZ_FQXU01000003.1"/>
</dbReference>